<feature type="domain" description="Heterokaryon incompatibility" evidence="1">
    <location>
        <begin position="39"/>
        <end position="98"/>
    </location>
</feature>
<dbReference type="AlphaFoldDB" id="A0A4Z1NZ98"/>
<comment type="caution">
    <text evidence="2">The sequence shown here is derived from an EMBL/GenBank/DDBJ whole genome shotgun (WGS) entry which is preliminary data.</text>
</comment>
<evidence type="ECO:0000313" key="3">
    <source>
        <dbReference type="Proteomes" id="UP000298493"/>
    </source>
</evidence>
<dbReference type="Proteomes" id="UP000298493">
    <property type="component" value="Unassembled WGS sequence"/>
</dbReference>
<dbReference type="InterPro" id="IPR052895">
    <property type="entry name" value="HetReg/Transcr_Mod"/>
</dbReference>
<evidence type="ECO:0000259" key="1">
    <source>
        <dbReference type="Pfam" id="PF06985"/>
    </source>
</evidence>
<keyword evidence="3" id="KW-1185">Reference proteome</keyword>
<accession>A0A4Z1NZ98</accession>
<dbReference type="PANTHER" id="PTHR24148">
    <property type="entry name" value="ANKYRIN REPEAT DOMAIN-CONTAINING PROTEIN 39 HOMOLOG-RELATED"/>
    <property type="match status" value="1"/>
</dbReference>
<sequence length="314" mass="35823">MDIRGATFHNRNQLLCGRVLPRELIAVCSNRGWVDIWAGHSFYVKLNLFAAPQHFRDANTIRTLWVDSICIQQTDPPEKGRQVQLMGKIYENGLRTLSSRRNVTDIRDHVFALLGHPLAIMGDDTIVHADYARHVDEIYLDVSAKLIQHVDPALALSVAGDMGKRRPRNLQCDHPSWVVRWELSLETSSLGRPGHWYTTGGSSTNPDIRIDVSNRALTIPAILLDEVTWFCYCHISWNMLHTWNYERRGSAPGKLVVPIAEQFELDDQHAKTVRPNHGKQRSINNCISSDANKQENIHFAYKTSILTIYRVLLK</sequence>
<reference evidence="2 3" key="1">
    <citation type="submission" date="2019-04" db="EMBL/GenBank/DDBJ databases">
        <title>High contiguity whole genome sequence and gene annotation resource for two Venturia nashicola isolates.</title>
        <authorList>
            <person name="Prokchorchik M."/>
            <person name="Won K."/>
            <person name="Lee Y."/>
            <person name="Choi E.D."/>
            <person name="Segonzac C."/>
            <person name="Sohn K.H."/>
        </authorList>
    </citation>
    <scope>NUCLEOTIDE SEQUENCE [LARGE SCALE GENOMIC DNA]</scope>
    <source>
        <strain evidence="2 3">PRI2</strain>
    </source>
</reference>
<dbReference type="PANTHER" id="PTHR24148:SF77">
    <property type="entry name" value="HETEROKARYON INCOMPATIBILITY DOMAIN-CONTAINING PROTEIN"/>
    <property type="match status" value="1"/>
</dbReference>
<gene>
    <name evidence="2" type="ORF">E6O75_ATG10153</name>
</gene>
<proteinExistence type="predicted"/>
<name>A0A4Z1NZ98_9PEZI</name>
<dbReference type="InterPro" id="IPR010730">
    <property type="entry name" value="HET"/>
</dbReference>
<organism evidence="2 3">
    <name type="scientific">Venturia nashicola</name>
    <dbReference type="NCBI Taxonomy" id="86259"/>
    <lineage>
        <taxon>Eukaryota</taxon>
        <taxon>Fungi</taxon>
        <taxon>Dikarya</taxon>
        <taxon>Ascomycota</taxon>
        <taxon>Pezizomycotina</taxon>
        <taxon>Dothideomycetes</taxon>
        <taxon>Pleosporomycetidae</taxon>
        <taxon>Venturiales</taxon>
        <taxon>Venturiaceae</taxon>
        <taxon>Venturia</taxon>
    </lineage>
</organism>
<evidence type="ECO:0000313" key="2">
    <source>
        <dbReference type="EMBL" id="TID13014.1"/>
    </source>
</evidence>
<protein>
    <submittedName>
        <fullName evidence="2">HET-domain-containing protein</fullName>
    </submittedName>
</protein>
<dbReference type="Pfam" id="PF06985">
    <property type="entry name" value="HET"/>
    <property type="match status" value="1"/>
</dbReference>
<dbReference type="EMBL" id="SNSC02000030">
    <property type="protein sequence ID" value="TID13014.1"/>
    <property type="molecule type" value="Genomic_DNA"/>
</dbReference>
<dbReference type="STRING" id="86259.A0A4Z1NZ98"/>